<accession>A0A9R1WKG4</accession>
<reference evidence="1 2" key="1">
    <citation type="journal article" date="2017" name="Nat. Commun.">
        <title>Genome assembly with in vitro proximity ligation data and whole-genome triplication in lettuce.</title>
        <authorList>
            <person name="Reyes-Chin-Wo S."/>
            <person name="Wang Z."/>
            <person name="Yang X."/>
            <person name="Kozik A."/>
            <person name="Arikit S."/>
            <person name="Song C."/>
            <person name="Xia L."/>
            <person name="Froenicke L."/>
            <person name="Lavelle D.O."/>
            <person name="Truco M.J."/>
            <person name="Xia R."/>
            <person name="Zhu S."/>
            <person name="Xu C."/>
            <person name="Xu H."/>
            <person name="Xu X."/>
            <person name="Cox K."/>
            <person name="Korf I."/>
            <person name="Meyers B.C."/>
            <person name="Michelmore R.W."/>
        </authorList>
    </citation>
    <scope>NUCLEOTIDE SEQUENCE [LARGE SCALE GENOMIC DNA]</scope>
    <source>
        <strain evidence="2">cv. Salinas</strain>
        <tissue evidence="1">Seedlings</tissue>
    </source>
</reference>
<gene>
    <name evidence="1" type="ORF">LSAT_V11C200067630</name>
</gene>
<evidence type="ECO:0000313" key="1">
    <source>
        <dbReference type="EMBL" id="KAJ0223733.1"/>
    </source>
</evidence>
<sequence length="252" mass="28995">MGKSGAPKLPDIILYELENMWNKINKYLSLPEHCQTFKSVSGFTTPYGIWIYEMLPYVQGTYVLHKNKDTRKMKRSSALKKLKWADVNQIFDVTKGRRPRHRMIPNDEEIRSSYYMSCQEYVYGEPLSVPSPIRKHFRKQDESSCTLWSSGRSEARARQSGKPSLEELANRLIAIELVVLDKEVSDAGGGHQITSMRMFCMVLDEEVIILGTINHFDEDVLDDNETTPSSSPRPCNPSHFLHSHFTDVYIKS</sequence>
<comment type="caution">
    <text evidence="1">The sequence shown here is derived from an EMBL/GenBank/DDBJ whole genome shotgun (WGS) entry which is preliminary data.</text>
</comment>
<keyword evidence="2" id="KW-1185">Reference proteome</keyword>
<dbReference type="Proteomes" id="UP000235145">
    <property type="component" value="Unassembled WGS sequence"/>
</dbReference>
<name>A0A9R1WKG4_LACSA</name>
<organism evidence="1 2">
    <name type="scientific">Lactuca sativa</name>
    <name type="common">Garden lettuce</name>
    <dbReference type="NCBI Taxonomy" id="4236"/>
    <lineage>
        <taxon>Eukaryota</taxon>
        <taxon>Viridiplantae</taxon>
        <taxon>Streptophyta</taxon>
        <taxon>Embryophyta</taxon>
        <taxon>Tracheophyta</taxon>
        <taxon>Spermatophyta</taxon>
        <taxon>Magnoliopsida</taxon>
        <taxon>eudicotyledons</taxon>
        <taxon>Gunneridae</taxon>
        <taxon>Pentapetalae</taxon>
        <taxon>asterids</taxon>
        <taxon>campanulids</taxon>
        <taxon>Asterales</taxon>
        <taxon>Asteraceae</taxon>
        <taxon>Cichorioideae</taxon>
        <taxon>Cichorieae</taxon>
        <taxon>Lactucinae</taxon>
        <taxon>Lactuca</taxon>
    </lineage>
</organism>
<dbReference type="AlphaFoldDB" id="A0A9R1WKG4"/>
<protein>
    <submittedName>
        <fullName evidence="1">Uncharacterized protein</fullName>
    </submittedName>
</protein>
<dbReference type="PANTHER" id="PTHR48449:SF1">
    <property type="entry name" value="DUF1985 DOMAIN-CONTAINING PROTEIN"/>
    <property type="match status" value="1"/>
</dbReference>
<dbReference type="PANTHER" id="PTHR48449">
    <property type="entry name" value="DUF1985 DOMAIN-CONTAINING PROTEIN"/>
    <property type="match status" value="1"/>
</dbReference>
<proteinExistence type="predicted"/>
<evidence type="ECO:0000313" key="2">
    <source>
        <dbReference type="Proteomes" id="UP000235145"/>
    </source>
</evidence>
<dbReference type="EMBL" id="NBSK02000002">
    <property type="protein sequence ID" value="KAJ0223733.1"/>
    <property type="molecule type" value="Genomic_DNA"/>
</dbReference>